<feature type="transmembrane region" description="Helical" evidence="8">
    <location>
        <begin position="328"/>
        <end position="346"/>
    </location>
</feature>
<dbReference type="CDD" id="cd17502">
    <property type="entry name" value="MFS_Azr1_MDR_like"/>
    <property type="match status" value="1"/>
</dbReference>
<dbReference type="STRING" id="270351.Maq22A_c11255"/>
<accession>A0A0C6FRV7</accession>
<dbReference type="OrthoDB" id="9812221at2"/>
<sequence length="487" mass="50458">MTTPRTTRRPLVIAAVMAAMAMVAIEATIVSTAMPGIVGELGGLSIYAWVFSGFLLTQTAATIVFGKLADIHGRKPVLLIGIAVFLAASFLCGLAWSMPAMIAFRLIQGIGAGAIQPVSLTIVGDLYTARERGRIQGFLASVWAISAVVGPLAGGFIVAHASWSWIFWINLPVGVVASGLFLAFLHEGERRERRPVDAAGAALFTLTVAALMVGLTEAGEGRWPVVGLAAGVGLVAAVLLAVQERRAPEPVIDASLWRRRPIAAANAASLLAGMALIGLTTFLPMYVQGVLGQTPIVAGMALTVMVLGWPMGATLAARNLHRFGLRRILVCGSLLLPLGAVAFVTLEPGSSPVRAGLGSLVMGFGMGLLSNAALMLIQEIVPWTQRGSATASNIFSRNLGSTLGATVFGAVLNHGLSAAGSTVTADSLQQALAAGGLPGDAESVRLVLQHALHQTFWAVLLISALAFATALLVPHVALGRTREVPAE</sequence>
<organism evidence="10 11">
    <name type="scientific">Methylobacterium aquaticum</name>
    <dbReference type="NCBI Taxonomy" id="270351"/>
    <lineage>
        <taxon>Bacteria</taxon>
        <taxon>Pseudomonadati</taxon>
        <taxon>Pseudomonadota</taxon>
        <taxon>Alphaproteobacteria</taxon>
        <taxon>Hyphomicrobiales</taxon>
        <taxon>Methylobacteriaceae</taxon>
        <taxon>Methylobacterium</taxon>
    </lineage>
</organism>
<feature type="transmembrane region" description="Helical" evidence="8">
    <location>
        <begin position="221"/>
        <end position="242"/>
    </location>
</feature>
<dbReference type="SUPFAM" id="SSF103473">
    <property type="entry name" value="MFS general substrate transporter"/>
    <property type="match status" value="1"/>
</dbReference>
<feature type="transmembrane region" description="Helical" evidence="8">
    <location>
        <begin position="46"/>
        <end position="65"/>
    </location>
</feature>
<evidence type="ECO:0000313" key="11">
    <source>
        <dbReference type="Proteomes" id="UP000061432"/>
    </source>
</evidence>
<dbReference type="GO" id="GO:0022857">
    <property type="term" value="F:transmembrane transporter activity"/>
    <property type="evidence" value="ECO:0007669"/>
    <property type="project" value="InterPro"/>
</dbReference>
<keyword evidence="4 8" id="KW-0812">Transmembrane</keyword>
<proteinExistence type="predicted"/>
<feature type="transmembrane region" description="Helical" evidence="8">
    <location>
        <begin position="165"/>
        <end position="184"/>
    </location>
</feature>
<dbReference type="InterPro" id="IPR011701">
    <property type="entry name" value="MFS"/>
</dbReference>
<gene>
    <name evidence="10" type="primary">proP</name>
    <name evidence="10" type="ORF">Maq22A_c11255</name>
</gene>
<feature type="transmembrane region" description="Helical" evidence="8">
    <location>
        <begin position="102"/>
        <end position="126"/>
    </location>
</feature>
<evidence type="ECO:0000313" key="10">
    <source>
        <dbReference type="EMBL" id="BAQ45510.1"/>
    </source>
</evidence>
<dbReference type="PANTHER" id="PTHR23501:SF191">
    <property type="entry name" value="VACUOLAR BASIC AMINO ACID TRANSPORTER 4"/>
    <property type="match status" value="1"/>
</dbReference>
<feature type="transmembrane region" description="Helical" evidence="8">
    <location>
        <begin position="358"/>
        <end position="377"/>
    </location>
</feature>
<feature type="transmembrane region" description="Helical" evidence="8">
    <location>
        <begin position="138"/>
        <end position="159"/>
    </location>
</feature>
<dbReference type="EMBL" id="AP014704">
    <property type="protein sequence ID" value="BAQ45510.1"/>
    <property type="molecule type" value="Genomic_DNA"/>
</dbReference>
<dbReference type="KEGG" id="maqu:Maq22A_c11255"/>
<feature type="domain" description="Major facilitator superfamily (MFS) profile" evidence="9">
    <location>
        <begin position="12"/>
        <end position="482"/>
    </location>
</feature>
<dbReference type="Gene3D" id="1.20.1250.20">
    <property type="entry name" value="MFS general substrate transporter like domains"/>
    <property type="match status" value="1"/>
</dbReference>
<feature type="transmembrane region" description="Helical" evidence="8">
    <location>
        <begin position="296"/>
        <end position="316"/>
    </location>
</feature>
<feature type="transmembrane region" description="Helical" evidence="8">
    <location>
        <begin position="455"/>
        <end position="477"/>
    </location>
</feature>
<reference evidence="10 11" key="1">
    <citation type="journal article" date="2015" name="Genome Announc.">
        <title>Complete Genome Sequence of Methylobacterium aquaticum Strain 22A, Isolated from Racomitrium japonicum Moss.</title>
        <authorList>
            <person name="Tani A."/>
            <person name="Ogura Y."/>
            <person name="Hayashi T."/>
            <person name="Kimbara K."/>
        </authorList>
    </citation>
    <scope>NUCLEOTIDE SEQUENCE [LARGE SCALE GENOMIC DNA]</scope>
    <source>
        <strain evidence="10 11">MA-22A</strain>
    </source>
</reference>
<reference evidence="11" key="2">
    <citation type="submission" date="2015-01" db="EMBL/GenBank/DDBJ databases">
        <title>Complete genome sequence of Methylobacterium aquaticum strain 22A.</title>
        <authorList>
            <person name="Tani A."/>
            <person name="Ogura Y."/>
            <person name="Hayashi T."/>
        </authorList>
    </citation>
    <scope>NUCLEOTIDE SEQUENCE [LARGE SCALE GENOMIC DNA]</scope>
    <source>
        <strain evidence="11">MA-22A</strain>
    </source>
</reference>
<comment type="subcellular location">
    <subcellularLocation>
        <location evidence="1">Cell membrane</location>
        <topology evidence="1">Multi-pass membrane protein</topology>
    </subcellularLocation>
</comment>
<evidence type="ECO:0000256" key="1">
    <source>
        <dbReference type="ARBA" id="ARBA00004651"/>
    </source>
</evidence>
<protein>
    <recommendedName>
        <fullName evidence="7">MFS-type drug efflux transporter P55</fullName>
    </recommendedName>
</protein>
<name>A0A0C6FRV7_9HYPH</name>
<dbReference type="InterPro" id="IPR020846">
    <property type="entry name" value="MFS_dom"/>
</dbReference>
<evidence type="ECO:0000256" key="8">
    <source>
        <dbReference type="SAM" id="Phobius"/>
    </source>
</evidence>
<dbReference type="PROSITE" id="PS50850">
    <property type="entry name" value="MFS"/>
    <property type="match status" value="1"/>
</dbReference>
<dbReference type="FunFam" id="1.20.1720.10:FF:000004">
    <property type="entry name" value="EmrB/QacA family drug resistance transporter"/>
    <property type="match status" value="1"/>
</dbReference>
<dbReference type="Pfam" id="PF07690">
    <property type="entry name" value="MFS_1"/>
    <property type="match status" value="1"/>
</dbReference>
<dbReference type="GO" id="GO:0005886">
    <property type="term" value="C:plasma membrane"/>
    <property type="evidence" value="ECO:0007669"/>
    <property type="project" value="UniProtKB-SubCell"/>
</dbReference>
<evidence type="ECO:0000256" key="2">
    <source>
        <dbReference type="ARBA" id="ARBA00022448"/>
    </source>
</evidence>
<dbReference type="PANTHER" id="PTHR23501">
    <property type="entry name" value="MAJOR FACILITATOR SUPERFAMILY"/>
    <property type="match status" value="1"/>
</dbReference>
<evidence type="ECO:0000256" key="5">
    <source>
        <dbReference type="ARBA" id="ARBA00022989"/>
    </source>
</evidence>
<dbReference type="AlphaFoldDB" id="A0A0C6FRV7"/>
<evidence type="ECO:0000256" key="6">
    <source>
        <dbReference type="ARBA" id="ARBA00023136"/>
    </source>
</evidence>
<evidence type="ECO:0000256" key="7">
    <source>
        <dbReference type="ARBA" id="ARBA00044273"/>
    </source>
</evidence>
<feature type="transmembrane region" description="Helical" evidence="8">
    <location>
        <begin position="263"/>
        <end position="284"/>
    </location>
</feature>
<dbReference type="Gene3D" id="1.20.1720.10">
    <property type="entry name" value="Multidrug resistance protein D"/>
    <property type="match status" value="1"/>
</dbReference>
<keyword evidence="3" id="KW-1003">Cell membrane</keyword>
<evidence type="ECO:0000259" key="9">
    <source>
        <dbReference type="PROSITE" id="PS50850"/>
    </source>
</evidence>
<feature type="transmembrane region" description="Helical" evidence="8">
    <location>
        <begin position="196"/>
        <end position="215"/>
    </location>
</feature>
<keyword evidence="6 8" id="KW-0472">Membrane</keyword>
<dbReference type="Proteomes" id="UP000061432">
    <property type="component" value="Chromosome"/>
</dbReference>
<keyword evidence="2" id="KW-0813">Transport</keyword>
<evidence type="ECO:0000256" key="4">
    <source>
        <dbReference type="ARBA" id="ARBA00022692"/>
    </source>
</evidence>
<evidence type="ECO:0000256" key="3">
    <source>
        <dbReference type="ARBA" id="ARBA00022475"/>
    </source>
</evidence>
<keyword evidence="5 8" id="KW-1133">Transmembrane helix</keyword>
<dbReference type="RefSeq" id="WP_060846827.1">
    <property type="nucleotide sequence ID" value="NZ_AP014704.1"/>
</dbReference>
<dbReference type="InterPro" id="IPR005829">
    <property type="entry name" value="Sugar_transporter_CS"/>
</dbReference>
<dbReference type="PROSITE" id="PS00217">
    <property type="entry name" value="SUGAR_TRANSPORT_2"/>
    <property type="match status" value="1"/>
</dbReference>
<feature type="transmembrane region" description="Helical" evidence="8">
    <location>
        <begin position="12"/>
        <end position="34"/>
    </location>
</feature>
<feature type="transmembrane region" description="Helical" evidence="8">
    <location>
        <begin position="77"/>
        <end position="96"/>
    </location>
</feature>
<dbReference type="PATRIC" id="fig|270351.10.peg.2167"/>
<dbReference type="InterPro" id="IPR036259">
    <property type="entry name" value="MFS_trans_sf"/>
</dbReference>